<sequence length="182" mass="20160">MSNDPPDVRASHEDRDRAVDVLRIAGGDGRLSTEELEKRLELALNARTLGELAALTADLPDSRPAPEAKEVLVIRQEGGKYVQDGRWLVPARIDLRTQLCRVTLDFTQAVITSSALRIDAEMAHGRLVIVSAPGMVIDTGGLNRTYSKLKVHSTDWTAEPRLRVELAGTLIHAKVIERRPRR</sequence>
<name>A0ABW2XF86_9ACTN</name>
<protein>
    <submittedName>
        <fullName evidence="2">DUF1707 domain-containing protein</fullName>
    </submittedName>
</protein>
<accession>A0ABW2XF86</accession>
<dbReference type="Proteomes" id="UP001597063">
    <property type="component" value="Unassembled WGS sequence"/>
</dbReference>
<keyword evidence="3" id="KW-1185">Reference proteome</keyword>
<dbReference type="PANTHER" id="PTHR40763:SF5">
    <property type="entry name" value="MEMBRANE PROTEIN"/>
    <property type="match status" value="1"/>
</dbReference>
<dbReference type="RefSeq" id="WP_207399683.1">
    <property type="nucleotide sequence ID" value="NZ_CAACUY010000027.1"/>
</dbReference>
<gene>
    <name evidence="2" type="ORF">ACFQZM_02540</name>
</gene>
<dbReference type="EMBL" id="JBHTGP010000002">
    <property type="protein sequence ID" value="MFD0683362.1"/>
    <property type="molecule type" value="Genomic_DNA"/>
</dbReference>
<organism evidence="2 3">
    <name type="scientific">Actinomadura fibrosa</name>
    <dbReference type="NCBI Taxonomy" id="111802"/>
    <lineage>
        <taxon>Bacteria</taxon>
        <taxon>Bacillati</taxon>
        <taxon>Actinomycetota</taxon>
        <taxon>Actinomycetes</taxon>
        <taxon>Streptosporangiales</taxon>
        <taxon>Thermomonosporaceae</taxon>
        <taxon>Actinomadura</taxon>
    </lineage>
</organism>
<feature type="domain" description="DUF1707" evidence="1">
    <location>
        <begin position="8"/>
        <end position="60"/>
    </location>
</feature>
<comment type="caution">
    <text evidence="2">The sequence shown here is derived from an EMBL/GenBank/DDBJ whole genome shotgun (WGS) entry which is preliminary data.</text>
</comment>
<evidence type="ECO:0000259" key="1">
    <source>
        <dbReference type="Pfam" id="PF08044"/>
    </source>
</evidence>
<evidence type="ECO:0000313" key="2">
    <source>
        <dbReference type="EMBL" id="MFD0683362.1"/>
    </source>
</evidence>
<proteinExistence type="predicted"/>
<evidence type="ECO:0000313" key="3">
    <source>
        <dbReference type="Proteomes" id="UP001597063"/>
    </source>
</evidence>
<dbReference type="Pfam" id="PF08044">
    <property type="entry name" value="DUF1707"/>
    <property type="match status" value="1"/>
</dbReference>
<reference evidence="3" key="1">
    <citation type="journal article" date="2019" name="Int. J. Syst. Evol. Microbiol.">
        <title>The Global Catalogue of Microorganisms (GCM) 10K type strain sequencing project: providing services to taxonomists for standard genome sequencing and annotation.</title>
        <authorList>
            <consortium name="The Broad Institute Genomics Platform"/>
            <consortium name="The Broad Institute Genome Sequencing Center for Infectious Disease"/>
            <person name="Wu L."/>
            <person name="Ma J."/>
        </authorList>
    </citation>
    <scope>NUCLEOTIDE SEQUENCE [LARGE SCALE GENOMIC DNA]</scope>
    <source>
        <strain evidence="3">JCM 9371</strain>
    </source>
</reference>
<dbReference type="PANTHER" id="PTHR40763">
    <property type="entry name" value="MEMBRANE PROTEIN-RELATED"/>
    <property type="match status" value="1"/>
</dbReference>
<dbReference type="InterPro" id="IPR012551">
    <property type="entry name" value="DUF1707_SHOCT-like"/>
</dbReference>